<dbReference type="AlphaFoldDB" id="A0A7J5AM87"/>
<dbReference type="RefSeq" id="WP_150899679.1">
    <property type="nucleotide sequence ID" value="NZ_WAAU01000012.1"/>
</dbReference>
<sequence length="247" mass="28205">MKQIENNSKKKIKLFCLPYAGGGANIYEKWQIKLSEKIELCPINLAGRGNRFNDDLYRTLEEAVDDIYDMIKNDISEGEYAIFGHSMGALLAYELVQKIQSLGKRCPVHVFFSGRKPVHIPKIEKFYRDMNAQEFEQAVLGLGVTPPEIFKNTELKEIFIPLLRSDFTIAETFVNRSKIVPLNCSISALIGKEEAITIEEAEEWRLHTTERCSVHYIDGGHFFLLSDLTSVINIIKADLLLEKYALK</sequence>
<proteinExistence type="inferred from homology"/>
<evidence type="ECO:0000256" key="1">
    <source>
        <dbReference type="ARBA" id="ARBA00007169"/>
    </source>
</evidence>
<reference evidence="3 4" key="1">
    <citation type="submission" date="2019-09" db="EMBL/GenBank/DDBJ databases">
        <authorList>
            <person name="Cao W.R."/>
        </authorList>
    </citation>
    <scope>NUCLEOTIDE SEQUENCE [LARGE SCALE GENOMIC DNA]</scope>
    <source>
        <strain evidence="4">a4</strain>
    </source>
</reference>
<dbReference type="GO" id="GO:0008610">
    <property type="term" value="P:lipid biosynthetic process"/>
    <property type="evidence" value="ECO:0007669"/>
    <property type="project" value="TreeGrafter"/>
</dbReference>
<dbReference type="EMBL" id="WAAU01000012">
    <property type="protein sequence ID" value="KAB1158712.1"/>
    <property type="molecule type" value="Genomic_DNA"/>
</dbReference>
<gene>
    <name evidence="3" type="ORF">F7018_08835</name>
</gene>
<dbReference type="Pfam" id="PF00975">
    <property type="entry name" value="Thioesterase"/>
    <property type="match status" value="1"/>
</dbReference>
<dbReference type="OrthoDB" id="2213423at2"/>
<comment type="caution">
    <text evidence="3">The sequence shown here is derived from an EMBL/GenBank/DDBJ whole genome shotgun (WGS) entry which is preliminary data.</text>
</comment>
<dbReference type="InterPro" id="IPR001031">
    <property type="entry name" value="Thioesterase"/>
</dbReference>
<evidence type="ECO:0000313" key="4">
    <source>
        <dbReference type="Proteomes" id="UP000467305"/>
    </source>
</evidence>
<dbReference type="PANTHER" id="PTHR11487">
    <property type="entry name" value="THIOESTERASE"/>
    <property type="match status" value="1"/>
</dbReference>
<protein>
    <submittedName>
        <fullName evidence="3">Thioesterase</fullName>
    </submittedName>
</protein>
<keyword evidence="4" id="KW-1185">Reference proteome</keyword>
<dbReference type="InterPro" id="IPR012223">
    <property type="entry name" value="TEII"/>
</dbReference>
<accession>A0A7J5AM87</accession>
<dbReference type="Gene3D" id="3.40.50.1820">
    <property type="entry name" value="alpha/beta hydrolase"/>
    <property type="match status" value="1"/>
</dbReference>
<organism evidence="3 4">
    <name type="scientific">Tenacibaculum aiptasiae</name>
    <dbReference type="NCBI Taxonomy" id="426481"/>
    <lineage>
        <taxon>Bacteria</taxon>
        <taxon>Pseudomonadati</taxon>
        <taxon>Bacteroidota</taxon>
        <taxon>Flavobacteriia</taxon>
        <taxon>Flavobacteriales</taxon>
        <taxon>Flavobacteriaceae</taxon>
        <taxon>Tenacibaculum</taxon>
    </lineage>
</organism>
<name>A0A7J5AM87_9FLAO</name>
<feature type="domain" description="Thioesterase" evidence="2">
    <location>
        <begin position="13"/>
        <end position="238"/>
    </location>
</feature>
<dbReference type="PANTHER" id="PTHR11487:SF0">
    <property type="entry name" value="S-ACYL FATTY ACID SYNTHASE THIOESTERASE, MEDIUM CHAIN"/>
    <property type="match status" value="1"/>
</dbReference>
<dbReference type="SUPFAM" id="SSF53474">
    <property type="entry name" value="alpha/beta-Hydrolases"/>
    <property type="match status" value="1"/>
</dbReference>
<comment type="similarity">
    <text evidence="1">Belongs to the thioesterase family.</text>
</comment>
<dbReference type="Proteomes" id="UP000467305">
    <property type="component" value="Unassembled WGS sequence"/>
</dbReference>
<evidence type="ECO:0000259" key="2">
    <source>
        <dbReference type="Pfam" id="PF00975"/>
    </source>
</evidence>
<evidence type="ECO:0000313" key="3">
    <source>
        <dbReference type="EMBL" id="KAB1158712.1"/>
    </source>
</evidence>
<dbReference type="InterPro" id="IPR029058">
    <property type="entry name" value="AB_hydrolase_fold"/>
</dbReference>